<evidence type="ECO:0000313" key="3">
    <source>
        <dbReference type="Proteomes" id="UP000003481"/>
    </source>
</evidence>
<dbReference type="EMBL" id="CP001470">
    <property type="protein sequence ID" value="ACN53375.1"/>
    <property type="molecule type" value="Genomic_DNA"/>
</dbReference>
<dbReference type="PROSITE" id="PS51257">
    <property type="entry name" value="PROKAR_LIPOPROTEIN"/>
    <property type="match status" value="1"/>
</dbReference>
<sequence length="37" mass="4358">MKYNIIVSMLVFLFLTACNSDFNTNQKDIKYHSSKKD</sequence>
<keyword evidence="2" id="KW-0614">Plasmid</keyword>
<keyword evidence="1" id="KW-0732">Signal</keyword>
<organism evidence="2 3">
    <name type="scientific">Borreliella spielmanii A14S</name>
    <dbReference type="NCBI Taxonomy" id="498742"/>
    <lineage>
        <taxon>Bacteria</taxon>
        <taxon>Pseudomonadati</taxon>
        <taxon>Spirochaetota</taxon>
        <taxon>Spirochaetia</taxon>
        <taxon>Spirochaetales</taxon>
        <taxon>Borreliaceae</taxon>
        <taxon>Borreliella</taxon>
    </lineage>
</organism>
<gene>
    <name evidence="2" type="ORF">BSPA14S_I0010</name>
</gene>
<name>C0RC89_9SPIR</name>
<accession>C0RC89</accession>
<feature type="chain" id="PRO_5002901136" description="Lipoprotein" evidence="1">
    <location>
        <begin position="20"/>
        <end position="37"/>
    </location>
</feature>
<dbReference type="HOGENOM" id="CLU_216237_0_0_12"/>
<proteinExistence type="predicted"/>
<evidence type="ECO:0000313" key="2">
    <source>
        <dbReference type="EMBL" id="ACN53375.1"/>
    </source>
</evidence>
<dbReference type="AlphaFoldDB" id="C0RC89"/>
<evidence type="ECO:0000256" key="1">
    <source>
        <dbReference type="SAM" id="SignalP"/>
    </source>
</evidence>
<evidence type="ECO:0008006" key="4">
    <source>
        <dbReference type="Google" id="ProtNLM"/>
    </source>
</evidence>
<dbReference type="Proteomes" id="UP000003481">
    <property type="component" value="Plasmid A14S_lp28-4"/>
</dbReference>
<geneLocation type="plasmid" evidence="2 3">
    <name>A14S_lp28-4</name>
</geneLocation>
<protein>
    <recommendedName>
        <fullName evidence="4">Lipoprotein</fullName>
    </recommendedName>
</protein>
<reference evidence="2 3" key="1">
    <citation type="journal article" date="2012" name="J. Bacteriol.">
        <title>Whole-Genome Sequences of Borrelia bissettii, Borrelia valaisiana, and Borrelia spielmanii.</title>
        <authorList>
            <person name="Schutzer S.E."/>
            <person name="Fraser-Liggett C.M."/>
            <person name="Qiu W.G."/>
            <person name="Kraiczy P."/>
            <person name="Mongodin E.F."/>
            <person name="Dunn J.J."/>
            <person name="Luft B.J."/>
            <person name="Casjens S.R."/>
        </authorList>
    </citation>
    <scope>NUCLEOTIDE SEQUENCE [LARGE SCALE GENOMIC DNA]</scope>
    <source>
        <strain evidence="2 3">A14S</strain>
        <plasmid evidence="2 3">A14S_lp28-4</plasmid>
    </source>
</reference>
<feature type="signal peptide" evidence="1">
    <location>
        <begin position="1"/>
        <end position="19"/>
    </location>
</feature>